<accession>A0AAW1QM51</accession>
<feature type="compositionally biased region" description="Gly residues" evidence="3">
    <location>
        <begin position="305"/>
        <end position="314"/>
    </location>
</feature>
<comment type="caution">
    <text evidence="5">The sequence shown here is derived from an EMBL/GenBank/DDBJ whole genome shotgun (WGS) entry which is preliminary data.</text>
</comment>
<dbReference type="InterPro" id="IPR049039">
    <property type="entry name" value="RMD1-3_a_helical_rpt"/>
</dbReference>
<dbReference type="InterPro" id="IPR021419">
    <property type="entry name" value="Mediator_Med25_VWA"/>
</dbReference>
<organism evidence="5 6">
    <name type="scientific">Elliptochloris bilobata</name>
    <dbReference type="NCBI Taxonomy" id="381761"/>
    <lineage>
        <taxon>Eukaryota</taxon>
        <taxon>Viridiplantae</taxon>
        <taxon>Chlorophyta</taxon>
        <taxon>core chlorophytes</taxon>
        <taxon>Trebouxiophyceae</taxon>
        <taxon>Trebouxiophyceae incertae sedis</taxon>
        <taxon>Elliptochloris clade</taxon>
        <taxon>Elliptochloris</taxon>
    </lineage>
</organism>
<dbReference type="GO" id="GO:0005667">
    <property type="term" value="C:transcription regulator complex"/>
    <property type="evidence" value="ECO:0007669"/>
    <property type="project" value="TreeGrafter"/>
</dbReference>
<sequence>MAERTRFCLLLEVTATMAPHWADLRTKYVEPLLRGLERAATDPSGPAAELALVCFGAATPFSACPLDRAGWTSDVALFRRWLDAVAPAGGGRQQTVLTEALAEAVYLLRCPSALGDLAGIRRQCLLVALSEPSRCAIPWPFQEEAKQGVAGFEDLLKAFGKHGGALSVLSWRRHGMQSNQAHRFIAMYAIAQGQEIDRNMVAQCTVSLTPLHQVLISPRWPAALQLLSAERAGAAKPLVPLPAGDAAGRLAASAPALAPSPAAAASPNSAAAWASTPPAAPSPGGSGAGYASAASPGTAGWAGSQDGGGSGGEGPAAARSGAIPSCSGPGPGPGYVQQRTMQPQPGYAGAQPPRHGPPLQPAGAFAAQPAQQGAPQHAAPQGAQAGAPTQPPAQVVWQGRVVLAGALAKSTVDVNLFDARAMVYLPPNGPAPAGVGRDWPQQLVIKKLTEQKLFVTQLKPTQGIIKGRLLIGNIEQTGQRVLEEMAKKQLVALISAGSHDAAGLHVVTGDGIFIALQARNEVHRVAALLGAALVGHLAKFGAHQREAEARLREQRAARSGHNGCGSRLGGLLPWARRRRRGPHHDGGGLFRLGKVCGSAKALMAKGQQLEAQLDVRGAMRCYEDAAKLLPGSSDVLCRCAKSWSDACYLDFVSRERFTDADRRALNQRAMEYAQQAVAVEPHASLPYVALCTATGRLALFSDNRSKAALVKVARQHAVTALELDPRSDLAQHLMGRWHWEMAQLNSVVRFLVRHMYGTELPPGTHADALMHYTRAAELNPRRLAHYVELGRAYKRLGHNARARQELEAALRMDVEDINAHLQKVDAEAMLRDLGPRGASALSNQQFAGQAVSCCGS</sequence>
<dbReference type="GO" id="GO:0016592">
    <property type="term" value="C:mediator complex"/>
    <property type="evidence" value="ECO:0007669"/>
    <property type="project" value="TreeGrafter"/>
</dbReference>
<reference evidence="5 6" key="1">
    <citation type="journal article" date="2024" name="Nat. Commun.">
        <title>Phylogenomics reveals the evolutionary origins of lichenization in chlorophyte algae.</title>
        <authorList>
            <person name="Puginier C."/>
            <person name="Libourel C."/>
            <person name="Otte J."/>
            <person name="Skaloud P."/>
            <person name="Haon M."/>
            <person name="Grisel S."/>
            <person name="Petersen M."/>
            <person name="Berrin J.G."/>
            <person name="Delaux P.M."/>
            <person name="Dal Grande F."/>
            <person name="Keller J."/>
        </authorList>
    </citation>
    <scope>NUCLEOTIDE SEQUENCE [LARGE SCALE GENOMIC DNA]</scope>
    <source>
        <strain evidence="5 6">SAG 245.80</strain>
    </source>
</reference>
<feature type="compositionally biased region" description="Low complexity" evidence="3">
    <location>
        <begin position="289"/>
        <end position="304"/>
    </location>
</feature>
<protein>
    <recommendedName>
        <fullName evidence="2">Mediator of RNA polymerase II transcription subunit 25</fullName>
    </recommendedName>
</protein>
<evidence type="ECO:0000259" key="4">
    <source>
        <dbReference type="Pfam" id="PF11265"/>
    </source>
</evidence>
<evidence type="ECO:0000313" key="5">
    <source>
        <dbReference type="EMBL" id="KAK9822505.1"/>
    </source>
</evidence>
<dbReference type="AlphaFoldDB" id="A0AAW1QM51"/>
<dbReference type="PANTHER" id="PTHR12433:SF11">
    <property type="entry name" value="MEDIATOR OF RNA POLYMERASE II TRANSCRIPTION SUBUNIT 25"/>
    <property type="match status" value="1"/>
</dbReference>
<evidence type="ECO:0000256" key="2">
    <source>
        <dbReference type="ARBA" id="ARBA00019694"/>
    </source>
</evidence>
<gene>
    <name evidence="5" type="ORF">WJX81_006973</name>
</gene>
<dbReference type="Proteomes" id="UP001445335">
    <property type="component" value="Unassembled WGS sequence"/>
</dbReference>
<dbReference type="Pfam" id="PF21033">
    <property type="entry name" value="RMD1-3"/>
    <property type="match status" value="1"/>
</dbReference>
<dbReference type="EMBL" id="JALJOU010000086">
    <property type="protein sequence ID" value="KAK9822505.1"/>
    <property type="molecule type" value="Genomic_DNA"/>
</dbReference>
<dbReference type="PANTHER" id="PTHR12433">
    <property type="entry name" value="MEDIATOR OF RNA POLYMERASE II TRANSCRIPTION SUBUNIT 25"/>
    <property type="match status" value="1"/>
</dbReference>
<dbReference type="Gene3D" id="1.25.40.10">
    <property type="entry name" value="Tetratricopeptide repeat domain"/>
    <property type="match status" value="2"/>
</dbReference>
<dbReference type="GO" id="GO:0045944">
    <property type="term" value="P:positive regulation of transcription by RNA polymerase II"/>
    <property type="evidence" value="ECO:0007669"/>
    <property type="project" value="TreeGrafter"/>
</dbReference>
<comment type="similarity">
    <text evidence="1">Belongs to the Mediator complex subunit 25 family.</text>
</comment>
<evidence type="ECO:0000313" key="6">
    <source>
        <dbReference type="Proteomes" id="UP001445335"/>
    </source>
</evidence>
<feature type="compositionally biased region" description="Low complexity" evidence="3">
    <location>
        <begin position="315"/>
        <end position="328"/>
    </location>
</feature>
<dbReference type="Pfam" id="PF11265">
    <property type="entry name" value="Med25_VWA"/>
    <property type="match status" value="1"/>
</dbReference>
<evidence type="ECO:0000256" key="1">
    <source>
        <dbReference type="ARBA" id="ARBA00009102"/>
    </source>
</evidence>
<feature type="compositionally biased region" description="Low complexity" evidence="3">
    <location>
        <begin position="342"/>
        <end position="353"/>
    </location>
</feature>
<name>A0AAW1QM51_9CHLO</name>
<feature type="region of interest" description="Disordered" evidence="3">
    <location>
        <begin position="272"/>
        <end position="391"/>
    </location>
</feature>
<dbReference type="SUPFAM" id="SSF48452">
    <property type="entry name" value="TPR-like"/>
    <property type="match status" value="1"/>
</dbReference>
<feature type="domain" description="Mediator of RNA polymerase II transcription subunit 25 von Willebrand factor type A" evidence="4">
    <location>
        <begin position="8"/>
        <end position="173"/>
    </location>
</feature>
<keyword evidence="6" id="KW-1185">Reference proteome</keyword>
<evidence type="ECO:0000256" key="3">
    <source>
        <dbReference type="SAM" id="MobiDB-lite"/>
    </source>
</evidence>
<dbReference type="InterPro" id="IPR011990">
    <property type="entry name" value="TPR-like_helical_dom_sf"/>
</dbReference>
<proteinExistence type="inferred from homology"/>
<feature type="compositionally biased region" description="Low complexity" evidence="3">
    <location>
        <begin position="361"/>
        <end position="391"/>
    </location>
</feature>